<name>A0A1C6UZV0_9ACTN</name>
<evidence type="ECO:0000313" key="4">
    <source>
        <dbReference type="Proteomes" id="UP001334804"/>
    </source>
</evidence>
<gene>
    <name evidence="1" type="ORF">GA0070608_2135</name>
    <name evidence="2" type="ORF">OIE14_14140</name>
</gene>
<protein>
    <submittedName>
        <fullName evidence="1">Uncharacterized protein</fullName>
    </submittedName>
</protein>
<evidence type="ECO:0000313" key="3">
    <source>
        <dbReference type="Proteomes" id="UP000199343"/>
    </source>
</evidence>
<reference evidence="2 4" key="2">
    <citation type="submission" date="2022-10" db="EMBL/GenBank/DDBJ databases">
        <title>The complete genomes of actinobacterial strains from the NBC collection.</title>
        <authorList>
            <person name="Joergensen T.S."/>
            <person name="Alvarez Arevalo M."/>
            <person name="Sterndorff E.B."/>
            <person name="Faurdal D."/>
            <person name="Vuksanovic O."/>
            <person name="Mourched A.-S."/>
            <person name="Charusanti P."/>
            <person name="Shaw S."/>
            <person name="Blin K."/>
            <person name="Weber T."/>
        </authorList>
    </citation>
    <scope>NUCLEOTIDE SEQUENCE [LARGE SCALE GENOMIC DNA]</scope>
    <source>
        <strain evidence="2 4">NBC 01809</strain>
    </source>
</reference>
<evidence type="ECO:0000313" key="1">
    <source>
        <dbReference type="EMBL" id="SCL59374.1"/>
    </source>
</evidence>
<dbReference type="Proteomes" id="UP001334804">
    <property type="component" value="Chromosome"/>
</dbReference>
<dbReference type="EMBL" id="CP109071">
    <property type="protein sequence ID" value="WSA35095.1"/>
    <property type="molecule type" value="Genomic_DNA"/>
</dbReference>
<dbReference type="AlphaFoldDB" id="A0A1C6UZV0"/>
<proteinExistence type="predicted"/>
<sequence>MSAPERSASQDPATDYLRAVRDGELPPDLPASTAARVLGPDIEAQSFHRVMFVDERELTSFYADFTVLLDVVGRLPHLLAGGSTAAFGALTDVPEVLRPLLAGTDLPALVPYGRADLIHDGTGFKVLELGLSPAVGGAERTAWLPAVMEEPAFRPFAERHRLRHLDPITALLDLLRTVETTHTGHHAEAPQPTGQAEVLMVEATGALAEWAGDWRPLGECLEAYSDRPLRTRLAEVADLHEPDGSVADHVAGVTHLLRLFNLTELAEEPDPVLAWQRLHPAPGSAMPPMATSPVHDMYNSKACLALVWLPEVQDALTDGERAALRRVLPETTHVDAATDLTGFVRDRASTILKPTTLARGEGTVAGWTVDDGTWRAALASAAENGRHILQRRVVQRVEPGFDTDGVTERDWYAVWGMHYGPGGFTGFSCRLTTVPGAVVRGISNVLLAPVLLHPGA</sequence>
<dbReference type="EMBL" id="FMIC01000002">
    <property type="protein sequence ID" value="SCL59374.1"/>
    <property type="molecule type" value="Genomic_DNA"/>
</dbReference>
<accession>A0A1C6UZV0</accession>
<keyword evidence="4" id="KW-1185">Reference proteome</keyword>
<dbReference type="SUPFAM" id="SSF56059">
    <property type="entry name" value="Glutathione synthetase ATP-binding domain-like"/>
    <property type="match status" value="1"/>
</dbReference>
<reference evidence="1 3" key="1">
    <citation type="submission" date="2016-06" db="EMBL/GenBank/DDBJ databases">
        <authorList>
            <person name="Kjaerup R.B."/>
            <person name="Dalgaard T.S."/>
            <person name="Juul-Madsen H.R."/>
        </authorList>
    </citation>
    <scope>NUCLEOTIDE SEQUENCE [LARGE SCALE GENOMIC DNA]</scope>
    <source>
        <strain evidence="1 3">DSM 43363</strain>
    </source>
</reference>
<dbReference type="OrthoDB" id="8041036at2"/>
<dbReference type="RefSeq" id="WP_091625918.1">
    <property type="nucleotide sequence ID" value="NZ_CP109071.1"/>
</dbReference>
<dbReference type="STRING" id="47871.GA0070608_2135"/>
<organism evidence="1 3">
    <name type="scientific">Micromonospora peucetia</name>
    <dbReference type="NCBI Taxonomy" id="47871"/>
    <lineage>
        <taxon>Bacteria</taxon>
        <taxon>Bacillati</taxon>
        <taxon>Actinomycetota</taxon>
        <taxon>Actinomycetes</taxon>
        <taxon>Micromonosporales</taxon>
        <taxon>Micromonosporaceae</taxon>
        <taxon>Micromonospora</taxon>
    </lineage>
</organism>
<evidence type="ECO:0000313" key="2">
    <source>
        <dbReference type="EMBL" id="WSA35095.1"/>
    </source>
</evidence>
<dbReference type="Proteomes" id="UP000199343">
    <property type="component" value="Unassembled WGS sequence"/>
</dbReference>